<gene>
    <name evidence="1" type="ORF">EVAR_12913_1</name>
</gene>
<protein>
    <submittedName>
        <fullName evidence="1">Uncharacterized protein</fullName>
    </submittedName>
</protein>
<comment type="caution">
    <text evidence="1">The sequence shown here is derived from an EMBL/GenBank/DDBJ whole genome shotgun (WGS) entry which is preliminary data.</text>
</comment>
<reference evidence="1 2" key="1">
    <citation type="journal article" date="2019" name="Commun. Biol.">
        <title>The bagworm genome reveals a unique fibroin gene that provides high tensile strength.</title>
        <authorList>
            <person name="Kono N."/>
            <person name="Nakamura H."/>
            <person name="Ohtoshi R."/>
            <person name="Tomita M."/>
            <person name="Numata K."/>
            <person name="Arakawa K."/>
        </authorList>
    </citation>
    <scope>NUCLEOTIDE SEQUENCE [LARGE SCALE GENOMIC DNA]</scope>
</reference>
<dbReference type="AlphaFoldDB" id="A0A4C1TVR2"/>
<dbReference type="EMBL" id="BGZK01000093">
    <property type="protein sequence ID" value="GBP18132.1"/>
    <property type="molecule type" value="Genomic_DNA"/>
</dbReference>
<organism evidence="1 2">
    <name type="scientific">Eumeta variegata</name>
    <name type="common">Bagworm moth</name>
    <name type="synonym">Eumeta japonica</name>
    <dbReference type="NCBI Taxonomy" id="151549"/>
    <lineage>
        <taxon>Eukaryota</taxon>
        <taxon>Metazoa</taxon>
        <taxon>Ecdysozoa</taxon>
        <taxon>Arthropoda</taxon>
        <taxon>Hexapoda</taxon>
        <taxon>Insecta</taxon>
        <taxon>Pterygota</taxon>
        <taxon>Neoptera</taxon>
        <taxon>Endopterygota</taxon>
        <taxon>Lepidoptera</taxon>
        <taxon>Glossata</taxon>
        <taxon>Ditrysia</taxon>
        <taxon>Tineoidea</taxon>
        <taxon>Psychidae</taxon>
        <taxon>Oiketicinae</taxon>
        <taxon>Eumeta</taxon>
    </lineage>
</organism>
<evidence type="ECO:0000313" key="2">
    <source>
        <dbReference type="Proteomes" id="UP000299102"/>
    </source>
</evidence>
<accession>A0A4C1TVR2</accession>
<dbReference type="Proteomes" id="UP000299102">
    <property type="component" value="Unassembled WGS sequence"/>
</dbReference>
<keyword evidence="2" id="KW-1185">Reference proteome</keyword>
<evidence type="ECO:0000313" key="1">
    <source>
        <dbReference type="EMBL" id="GBP18132.1"/>
    </source>
</evidence>
<name>A0A4C1TVR2_EUMVA</name>
<sequence>MADKIISAVSIKIGDISYARRANAVREYRGRKAKGRGVNQRAAAPARVCRRRSRARGHRQLLFALFREGTVLEWAMGIERETGEYDIVWEGELGRKQK</sequence>
<proteinExistence type="predicted"/>